<dbReference type="Pfam" id="PF15610">
    <property type="entry name" value="PRTase_3"/>
    <property type="match status" value="1"/>
</dbReference>
<dbReference type="RefSeq" id="WP_406832467.1">
    <property type="nucleotide sequence ID" value="NZ_CP157483.1"/>
</dbReference>
<dbReference type="GO" id="GO:0016757">
    <property type="term" value="F:glycosyltransferase activity"/>
    <property type="evidence" value="ECO:0007669"/>
    <property type="project" value="UniProtKB-KW"/>
</dbReference>
<dbReference type="InterPro" id="IPR028944">
    <property type="entry name" value="PRTase_ComF-like"/>
</dbReference>
<evidence type="ECO:0000313" key="1">
    <source>
        <dbReference type="EMBL" id="XBO44981.1"/>
    </source>
</evidence>
<organism evidence="1">
    <name type="scientific">Pedococcus sp. KACC 23699</name>
    <dbReference type="NCBI Taxonomy" id="3149228"/>
    <lineage>
        <taxon>Bacteria</taxon>
        <taxon>Bacillati</taxon>
        <taxon>Actinomycetota</taxon>
        <taxon>Actinomycetes</taxon>
        <taxon>Micrococcales</taxon>
        <taxon>Intrasporangiaceae</taxon>
        <taxon>Pedococcus</taxon>
    </lineage>
</organism>
<name>A0AAU7JXM3_9MICO</name>
<dbReference type="InterPro" id="IPR029057">
    <property type="entry name" value="PRTase-like"/>
</dbReference>
<dbReference type="EMBL" id="CP157483">
    <property type="protein sequence ID" value="XBO44981.1"/>
    <property type="molecule type" value="Genomic_DNA"/>
</dbReference>
<protein>
    <submittedName>
        <fullName evidence="1">Phosphoribosyltransferase family protein</fullName>
    </submittedName>
</protein>
<accession>A0AAU7JXM3</accession>
<dbReference type="AlphaFoldDB" id="A0AAU7JXM3"/>
<sequence length="289" mass="31004">MIIEPNRAASERISLSQLFLGPGGALTMAGSVDLADYSRFKHGDLAVASTYGAALAEAFAARLSTEVTRLKVTSSAFGFVPPAAYSLVAPFVDRLRAVTHLEVEYFKVDRLTVTNGDYATMPIEQRKRALGDGSLLVDPQASLVGEHVVAVDDVRITGTHEAVMDDCLVKGGAASVQHLYVVDAFQSRHNPVAEGAMNAASVRTTADLTDIANSPTFAPNARFCKWVITLPEHEMIKFIETAPEAVTRWVVEAVALDALHRYPAYAAGAAAFRRMAAGDIGRVGSHTRF</sequence>
<proteinExistence type="predicted"/>
<dbReference type="SUPFAM" id="SSF53271">
    <property type="entry name" value="PRTase-like"/>
    <property type="match status" value="1"/>
</dbReference>
<keyword evidence="1" id="KW-0328">Glycosyltransferase</keyword>
<reference evidence="1" key="1">
    <citation type="submission" date="2024-05" db="EMBL/GenBank/DDBJ databases">
        <authorList>
            <person name="Kim S."/>
            <person name="Heo J."/>
            <person name="Choi H."/>
            <person name="Choi Y."/>
            <person name="Kwon S.-W."/>
            <person name="Kim Y."/>
        </authorList>
    </citation>
    <scope>NUCLEOTIDE SEQUENCE</scope>
    <source>
        <strain evidence="1">KACC 23699</strain>
    </source>
</reference>
<gene>
    <name evidence="1" type="ORF">ABEG17_06485</name>
</gene>
<keyword evidence="1" id="KW-0808">Transferase</keyword>